<dbReference type="SUPFAM" id="SSF143456">
    <property type="entry name" value="VC0467-like"/>
    <property type="match status" value="1"/>
</dbReference>
<name>A0A517R740_9PLAN</name>
<organism evidence="3 4">
    <name type="scientific">Stratiformator vulcanicus</name>
    <dbReference type="NCBI Taxonomy" id="2527980"/>
    <lineage>
        <taxon>Bacteria</taxon>
        <taxon>Pseudomonadati</taxon>
        <taxon>Planctomycetota</taxon>
        <taxon>Planctomycetia</taxon>
        <taxon>Planctomycetales</taxon>
        <taxon>Planctomycetaceae</taxon>
        <taxon>Stratiformator</taxon>
    </lineage>
</organism>
<dbReference type="EMBL" id="CP036268">
    <property type="protein sequence ID" value="QDT39704.1"/>
    <property type="molecule type" value="Genomic_DNA"/>
</dbReference>
<sequence>MTDSVRGKYLIAGHHLKDPNFFRTVVLMVEDNDGGSMGLVVNRPTEVEVRQAIAEHFDLPELDEPVYYGGPVEPEALFVLHNSVENSGGELPILPGLFVGNSAEAFEQIVKSVAANGDEMRYRVFAGCAGWSPGQLDGEIRRGDWHLVEGETDLLFSADPYDAWDRMIRHAGDPHPFFPDQKGNPEWN</sequence>
<keyword evidence="4" id="KW-1185">Reference proteome</keyword>
<dbReference type="InterPro" id="IPR003774">
    <property type="entry name" value="AlgH-like"/>
</dbReference>
<protein>
    <recommendedName>
        <fullName evidence="2">UPF0301 protein Pan189_41130</fullName>
    </recommendedName>
</protein>
<dbReference type="Pfam" id="PF02622">
    <property type="entry name" value="DUF179"/>
    <property type="match status" value="1"/>
</dbReference>
<comment type="similarity">
    <text evidence="1 2">Belongs to the UPF0301 (AlgH) family.</text>
</comment>
<accession>A0A517R740</accession>
<dbReference type="AlphaFoldDB" id="A0A517R740"/>
<reference evidence="3 4" key="1">
    <citation type="submission" date="2019-02" db="EMBL/GenBank/DDBJ databases">
        <title>Deep-cultivation of Planctomycetes and their phenomic and genomic characterization uncovers novel biology.</title>
        <authorList>
            <person name="Wiegand S."/>
            <person name="Jogler M."/>
            <person name="Boedeker C."/>
            <person name="Pinto D."/>
            <person name="Vollmers J."/>
            <person name="Rivas-Marin E."/>
            <person name="Kohn T."/>
            <person name="Peeters S.H."/>
            <person name="Heuer A."/>
            <person name="Rast P."/>
            <person name="Oberbeckmann S."/>
            <person name="Bunk B."/>
            <person name="Jeske O."/>
            <person name="Meyerdierks A."/>
            <person name="Storesund J.E."/>
            <person name="Kallscheuer N."/>
            <person name="Luecker S."/>
            <person name="Lage O.M."/>
            <person name="Pohl T."/>
            <person name="Merkel B.J."/>
            <person name="Hornburger P."/>
            <person name="Mueller R.-W."/>
            <person name="Bruemmer F."/>
            <person name="Labrenz M."/>
            <person name="Spormann A.M."/>
            <person name="Op den Camp H."/>
            <person name="Overmann J."/>
            <person name="Amann R."/>
            <person name="Jetten M.S.M."/>
            <person name="Mascher T."/>
            <person name="Medema M.H."/>
            <person name="Devos D.P."/>
            <person name="Kaster A.-K."/>
            <person name="Ovreas L."/>
            <person name="Rohde M."/>
            <person name="Galperin M.Y."/>
            <person name="Jogler C."/>
        </authorList>
    </citation>
    <scope>NUCLEOTIDE SEQUENCE [LARGE SCALE GENOMIC DNA]</scope>
    <source>
        <strain evidence="3 4">Pan189</strain>
    </source>
</reference>
<dbReference type="GO" id="GO:0005829">
    <property type="term" value="C:cytosol"/>
    <property type="evidence" value="ECO:0007669"/>
    <property type="project" value="TreeGrafter"/>
</dbReference>
<evidence type="ECO:0000313" key="4">
    <source>
        <dbReference type="Proteomes" id="UP000317318"/>
    </source>
</evidence>
<dbReference type="HAMAP" id="MF_00758">
    <property type="entry name" value="UPF0301"/>
    <property type="match status" value="1"/>
</dbReference>
<dbReference type="Gene3D" id="3.40.1740.10">
    <property type="entry name" value="VC0467-like"/>
    <property type="match status" value="1"/>
</dbReference>
<evidence type="ECO:0000313" key="3">
    <source>
        <dbReference type="EMBL" id="QDT39704.1"/>
    </source>
</evidence>
<evidence type="ECO:0000256" key="1">
    <source>
        <dbReference type="ARBA" id="ARBA00009600"/>
    </source>
</evidence>
<dbReference type="PANTHER" id="PTHR30327:SF1">
    <property type="entry name" value="UPF0301 PROTEIN YQGE"/>
    <property type="match status" value="1"/>
</dbReference>
<dbReference type="Proteomes" id="UP000317318">
    <property type="component" value="Chromosome"/>
</dbReference>
<dbReference type="RefSeq" id="WP_145365827.1">
    <property type="nucleotide sequence ID" value="NZ_CP036268.1"/>
</dbReference>
<proteinExistence type="inferred from homology"/>
<dbReference type="PANTHER" id="PTHR30327">
    <property type="entry name" value="UNCHARACTERIZED PROTEIN YQGE"/>
    <property type="match status" value="1"/>
</dbReference>
<dbReference type="KEGG" id="svp:Pan189_41130"/>
<dbReference type="OrthoDB" id="9807486at2"/>
<gene>
    <name evidence="3" type="ORF">Pan189_41130</name>
</gene>
<evidence type="ECO:0000256" key="2">
    <source>
        <dbReference type="HAMAP-Rule" id="MF_00758"/>
    </source>
</evidence>